<keyword evidence="4" id="KW-0808">Transferase</keyword>
<evidence type="ECO:0000256" key="3">
    <source>
        <dbReference type="ARBA" id="ARBA00022553"/>
    </source>
</evidence>
<dbReference type="InterPro" id="IPR005467">
    <property type="entry name" value="His_kinase_dom"/>
</dbReference>
<feature type="transmembrane region" description="Helical" evidence="8">
    <location>
        <begin position="40"/>
        <end position="65"/>
    </location>
</feature>
<dbReference type="SUPFAM" id="SSF47384">
    <property type="entry name" value="Homodimeric domain of signal transducing histidine kinase"/>
    <property type="match status" value="1"/>
</dbReference>
<dbReference type="SMART" id="SM00387">
    <property type="entry name" value="HATPase_c"/>
    <property type="match status" value="1"/>
</dbReference>
<dbReference type="CDD" id="cd12914">
    <property type="entry name" value="PDC1_DGC_like"/>
    <property type="match status" value="1"/>
</dbReference>
<dbReference type="InterPro" id="IPR004358">
    <property type="entry name" value="Sig_transdc_His_kin-like_C"/>
</dbReference>
<dbReference type="InterPro" id="IPR036890">
    <property type="entry name" value="HATPase_C_sf"/>
</dbReference>
<dbReference type="InterPro" id="IPR036097">
    <property type="entry name" value="HisK_dim/P_sf"/>
</dbReference>
<dbReference type="Pfam" id="PF00512">
    <property type="entry name" value="HisKA"/>
    <property type="match status" value="1"/>
</dbReference>
<protein>
    <recommendedName>
        <fullName evidence="2">histidine kinase</fullName>
        <ecNumber evidence="2">2.7.13.3</ecNumber>
    </recommendedName>
</protein>
<organism evidence="10 11">
    <name type="scientific">Aquincola tertiaricarbonis</name>
    <dbReference type="NCBI Taxonomy" id="391953"/>
    <lineage>
        <taxon>Bacteria</taxon>
        <taxon>Pseudomonadati</taxon>
        <taxon>Pseudomonadota</taxon>
        <taxon>Betaproteobacteria</taxon>
        <taxon>Burkholderiales</taxon>
        <taxon>Sphaerotilaceae</taxon>
        <taxon>Aquincola</taxon>
    </lineage>
</organism>
<dbReference type="SMART" id="SM00388">
    <property type="entry name" value="HisKA"/>
    <property type="match status" value="1"/>
</dbReference>
<evidence type="ECO:0000256" key="1">
    <source>
        <dbReference type="ARBA" id="ARBA00000085"/>
    </source>
</evidence>
<keyword evidence="8" id="KW-0812">Transmembrane</keyword>
<feature type="transmembrane region" description="Helical" evidence="8">
    <location>
        <begin position="319"/>
        <end position="338"/>
    </location>
</feature>
<dbReference type="Pfam" id="PF22588">
    <property type="entry name" value="dCache_1_like"/>
    <property type="match status" value="1"/>
</dbReference>
<evidence type="ECO:0000256" key="6">
    <source>
        <dbReference type="ARBA" id="ARBA00023012"/>
    </source>
</evidence>
<keyword evidence="10" id="KW-0067">ATP-binding</keyword>
<keyword evidence="5" id="KW-0418">Kinase</keyword>
<dbReference type="PANTHER" id="PTHR43711:SF1">
    <property type="entry name" value="HISTIDINE KINASE 1"/>
    <property type="match status" value="1"/>
</dbReference>
<proteinExistence type="predicted"/>
<dbReference type="Gene3D" id="1.10.287.130">
    <property type="match status" value="1"/>
</dbReference>
<accession>A0ABY4S007</accession>
<dbReference type="PROSITE" id="PS50109">
    <property type="entry name" value="HIS_KIN"/>
    <property type="match status" value="1"/>
</dbReference>
<dbReference type="Proteomes" id="UP001056201">
    <property type="component" value="Chromosome 1"/>
</dbReference>
<keyword evidence="3" id="KW-0597">Phosphoprotein</keyword>
<dbReference type="CDD" id="cd12915">
    <property type="entry name" value="PDC2_DGC_like"/>
    <property type="match status" value="1"/>
</dbReference>
<evidence type="ECO:0000256" key="7">
    <source>
        <dbReference type="SAM" id="MobiDB-lite"/>
    </source>
</evidence>
<dbReference type="PRINTS" id="PR00344">
    <property type="entry name" value="BCTRLSENSOR"/>
</dbReference>
<dbReference type="EMBL" id="CP097635">
    <property type="protein sequence ID" value="URI05770.1"/>
    <property type="molecule type" value="Genomic_DNA"/>
</dbReference>
<dbReference type="InterPro" id="IPR003594">
    <property type="entry name" value="HATPase_dom"/>
</dbReference>
<dbReference type="InterPro" id="IPR003661">
    <property type="entry name" value="HisK_dim/P_dom"/>
</dbReference>
<keyword evidence="8" id="KW-0472">Membrane</keyword>
<keyword evidence="8" id="KW-1133">Transmembrane helix</keyword>
<evidence type="ECO:0000256" key="2">
    <source>
        <dbReference type="ARBA" id="ARBA00012438"/>
    </source>
</evidence>
<dbReference type="EC" id="2.7.13.3" evidence="2"/>
<dbReference type="PANTHER" id="PTHR43711">
    <property type="entry name" value="TWO-COMPONENT HISTIDINE KINASE"/>
    <property type="match status" value="1"/>
</dbReference>
<dbReference type="Pfam" id="PF02518">
    <property type="entry name" value="HATPase_c"/>
    <property type="match status" value="1"/>
</dbReference>
<reference evidence="10" key="1">
    <citation type="submission" date="2022-05" db="EMBL/GenBank/DDBJ databases">
        <title>An RpoN-dependent PEP-CTERM gene is involved in floc formation of an Aquincola tertiaricarbonis strain.</title>
        <authorList>
            <person name="Qiu D."/>
            <person name="Xia M."/>
        </authorList>
    </citation>
    <scope>NUCLEOTIDE SEQUENCE</scope>
    <source>
        <strain evidence="10">RN12</strain>
    </source>
</reference>
<dbReference type="InterPro" id="IPR054327">
    <property type="entry name" value="His-kinase-like_sensor"/>
</dbReference>
<keyword evidence="11" id="KW-1185">Reference proteome</keyword>
<evidence type="ECO:0000313" key="10">
    <source>
        <dbReference type="EMBL" id="URI05770.1"/>
    </source>
</evidence>
<sequence length="601" mass="63905">MQSLSALEPLARTTAPGPADAVAAGAASARSRRGARLQPWWAALRQSALAIGLSGFLLALLWLGIGYELAEERSGAVQQAQRNLGNLTRAFAEHTTKTIEGADQAVRYVRNEYLERGAAFDVGAFLARGVVGPEYHLVSIIGANGLVSHSTQPFQRVDLRDREHFKVHAQGGADKLFISKPVLGRVSNKWSIQLTRRIDAPGGRFDGVVVLSMSPDYLTRFYGEVDLGRHGAIMLVGEDGVVRASASPADNAGLHNIAQTALFRQAMAGQVGTLRSASPIDGIDRQWAYRRLDAYGLIVLCGVGMDEVLADSNELRRTALAGAVLVSLVVLAFMVLLVRHAHRQIALVAALEAGRSAAQAGNRLKTRFLASVSHELRTPLNGILGYAETIRDTSPDAEARDHAAVIHASASQLHGMVNNILDLVKIETGRMPVQPVDVAVSPWLRDLHARHAGTAQARGLRLWLALQPGCPDDVHTDPARLDRVLDQLVANALKFTAEGEVSIIARGGEGGALMIDVADTGVGMSADKLAGVFHSFETALGSFDHAGQGAGLGLPLAQQLVQRLGGQLTLASTPGQGTTATVWLPSRAQPSSLSTEDTHDV</sequence>
<dbReference type="CDD" id="cd00082">
    <property type="entry name" value="HisKA"/>
    <property type="match status" value="1"/>
</dbReference>
<name>A0ABY4S007_AQUTE</name>
<evidence type="ECO:0000256" key="4">
    <source>
        <dbReference type="ARBA" id="ARBA00022679"/>
    </source>
</evidence>
<dbReference type="GO" id="GO:0005524">
    <property type="term" value="F:ATP binding"/>
    <property type="evidence" value="ECO:0007669"/>
    <property type="project" value="UniProtKB-KW"/>
</dbReference>
<comment type="catalytic activity">
    <reaction evidence="1">
        <text>ATP + protein L-histidine = ADP + protein N-phospho-L-histidine.</text>
        <dbReference type="EC" id="2.7.13.3"/>
    </reaction>
</comment>
<evidence type="ECO:0000256" key="5">
    <source>
        <dbReference type="ARBA" id="ARBA00022777"/>
    </source>
</evidence>
<feature type="domain" description="Histidine kinase" evidence="9">
    <location>
        <begin position="371"/>
        <end position="588"/>
    </location>
</feature>
<gene>
    <name evidence="10" type="ORF">MW290_07385</name>
</gene>
<evidence type="ECO:0000256" key="8">
    <source>
        <dbReference type="SAM" id="Phobius"/>
    </source>
</evidence>
<keyword evidence="10" id="KW-0547">Nucleotide-binding</keyword>
<dbReference type="Gene3D" id="3.30.565.10">
    <property type="entry name" value="Histidine kinase-like ATPase, C-terminal domain"/>
    <property type="match status" value="1"/>
</dbReference>
<dbReference type="SUPFAM" id="SSF55874">
    <property type="entry name" value="ATPase domain of HSP90 chaperone/DNA topoisomerase II/histidine kinase"/>
    <property type="match status" value="1"/>
</dbReference>
<keyword evidence="6" id="KW-0902">Two-component regulatory system</keyword>
<dbReference type="RefSeq" id="WP_250194035.1">
    <property type="nucleotide sequence ID" value="NZ_CP097635.1"/>
</dbReference>
<dbReference type="Gene3D" id="3.30.450.20">
    <property type="entry name" value="PAS domain"/>
    <property type="match status" value="2"/>
</dbReference>
<evidence type="ECO:0000259" key="9">
    <source>
        <dbReference type="PROSITE" id="PS50109"/>
    </source>
</evidence>
<dbReference type="InterPro" id="IPR050736">
    <property type="entry name" value="Sensor_HK_Regulatory"/>
</dbReference>
<feature type="region of interest" description="Disordered" evidence="7">
    <location>
        <begin position="575"/>
        <end position="601"/>
    </location>
</feature>
<evidence type="ECO:0000313" key="11">
    <source>
        <dbReference type="Proteomes" id="UP001056201"/>
    </source>
</evidence>